<proteinExistence type="predicted"/>
<feature type="transmembrane region" description="Helical" evidence="1">
    <location>
        <begin position="48"/>
        <end position="70"/>
    </location>
</feature>
<protein>
    <submittedName>
        <fullName evidence="2">Uncharacterized protein</fullName>
    </submittedName>
</protein>
<dbReference type="RefSeq" id="WP_112897420.1">
    <property type="nucleotide sequence ID" value="NZ_CP030750.1"/>
</dbReference>
<keyword evidence="1" id="KW-0472">Membrane</keyword>
<keyword evidence="1" id="KW-0812">Transmembrane</keyword>
<gene>
    <name evidence="2" type="ORF">C1S65_04910</name>
</gene>
<dbReference type="AlphaFoldDB" id="A0AAD0L423"/>
<dbReference type="EMBL" id="CP030750">
    <property type="protein sequence ID" value="AXA23486.1"/>
    <property type="molecule type" value="Genomic_DNA"/>
</dbReference>
<feature type="transmembrane region" description="Helical" evidence="1">
    <location>
        <begin position="77"/>
        <end position="97"/>
    </location>
</feature>
<keyword evidence="1" id="KW-1133">Transmembrane helix</keyword>
<sequence length="149" mass="17134">MMFLTFCLGTFLKRFFPILALAMLLAIIAISTGAGAIADVYFRKHPNYLEYSFTLLMLGTTVLGCAQYSVIRGRGKFTWWIVGVLVICLAANYISYFKPGLELFSLVGMLSTASALACYNSRRYRQMCKRLQVIRRMRERWIAYEKSHR</sequence>
<reference evidence="2 3" key="1">
    <citation type="submission" date="2018-06" db="EMBL/GenBank/DDBJ databases">
        <title>The genome of Pseudomonas putida NX-1, a lignin degrader.</title>
        <authorList>
            <person name="Xu Z."/>
        </authorList>
    </citation>
    <scope>NUCLEOTIDE SEQUENCE [LARGE SCALE GENOMIC DNA]</scope>
    <source>
        <strain evidence="2 3">NX-1</strain>
    </source>
</reference>
<feature type="transmembrane region" description="Helical" evidence="1">
    <location>
        <begin position="103"/>
        <end position="120"/>
    </location>
</feature>
<organism evidence="2 3">
    <name type="scientific">Pseudomonas putida</name>
    <name type="common">Arthrobacter siderocapsulatus</name>
    <dbReference type="NCBI Taxonomy" id="303"/>
    <lineage>
        <taxon>Bacteria</taxon>
        <taxon>Pseudomonadati</taxon>
        <taxon>Pseudomonadota</taxon>
        <taxon>Gammaproteobacteria</taxon>
        <taxon>Pseudomonadales</taxon>
        <taxon>Pseudomonadaceae</taxon>
        <taxon>Pseudomonas</taxon>
    </lineage>
</organism>
<evidence type="ECO:0000256" key="1">
    <source>
        <dbReference type="SAM" id="Phobius"/>
    </source>
</evidence>
<accession>A0AAD0L423</accession>
<evidence type="ECO:0000313" key="3">
    <source>
        <dbReference type="Proteomes" id="UP000251617"/>
    </source>
</evidence>
<name>A0AAD0L423_PSEPU</name>
<evidence type="ECO:0000313" key="2">
    <source>
        <dbReference type="EMBL" id="AXA23486.1"/>
    </source>
</evidence>
<dbReference type="Proteomes" id="UP000251617">
    <property type="component" value="Chromosome"/>
</dbReference>